<comment type="caution">
    <text evidence="2">The sequence shown here is derived from an EMBL/GenBank/DDBJ whole genome shotgun (WGS) entry which is preliminary data.</text>
</comment>
<sequence length="205" mass="21855">MSEADEPGALGEFAAGVAAGLDPQPQAGASRTGPAVTNIGSRWNHTTCSVCGQTFRREDAVRITEQDGIAAPAVTHRDPALRCDPDVGAPPAEQSGDDVADFAAGLAAAWRPLDGAPISRLSPRDWRIPRPGGRPGSDRRRRCLYCGHTFRAEEHVVVCPCSPHEPKCGAAVHRDPGAGLVCWEKWRPDGELAICPITLTRLDPR</sequence>
<dbReference type="InParanoid" id="A0A545AZN4"/>
<feature type="region of interest" description="Disordered" evidence="1">
    <location>
        <begin position="77"/>
        <end position="97"/>
    </location>
</feature>
<organism evidence="2 3">
    <name type="scientific">Cryptosporangium phraense</name>
    <dbReference type="NCBI Taxonomy" id="2593070"/>
    <lineage>
        <taxon>Bacteria</taxon>
        <taxon>Bacillati</taxon>
        <taxon>Actinomycetota</taxon>
        <taxon>Actinomycetes</taxon>
        <taxon>Cryptosporangiales</taxon>
        <taxon>Cryptosporangiaceae</taxon>
        <taxon>Cryptosporangium</taxon>
    </lineage>
</organism>
<dbReference type="RefSeq" id="WP_142702382.1">
    <property type="nucleotide sequence ID" value="NZ_VIRS01000001.1"/>
</dbReference>
<name>A0A545AZN4_9ACTN</name>
<evidence type="ECO:0000313" key="2">
    <source>
        <dbReference type="EMBL" id="TQS46764.1"/>
    </source>
</evidence>
<dbReference type="AlphaFoldDB" id="A0A545AZN4"/>
<evidence type="ECO:0000313" key="3">
    <source>
        <dbReference type="Proteomes" id="UP000317982"/>
    </source>
</evidence>
<keyword evidence="3" id="KW-1185">Reference proteome</keyword>
<gene>
    <name evidence="2" type="ORF">FL583_00335</name>
</gene>
<proteinExistence type="predicted"/>
<dbReference type="Proteomes" id="UP000317982">
    <property type="component" value="Unassembled WGS sequence"/>
</dbReference>
<accession>A0A545AZN4</accession>
<reference evidence="2 3" key="1">
    <citation type="submission" date="2019-07" db="EMBL/GenBank/DDBJ databases">
        <title>Cryptosporangium phraense sp. nov., isolated from plant litter.</title>
        <authorList>
            <person name="Suriyachadkun C."/>
        </authorList>
    </citation>
    <scope>NUCLEOTIDE SEQUENCE [LARGE SCALE GENOMIC DNA]</scope>
    <source>
        <strain evidence="2 3">A-T 5661</strain>
    </source>
</reference>
<dbReference type="EMBL" id="VIRS01000001">
    <property type="protein sequence ID" value="TQS46764.1"/>
    <property type="molecule type" value="Genomic_DNA"/>
</dbReference>
<dbReference type="OrthoDB" id="4249993at2"/>
<evidence type="ECO:0000256" key="1">
    <source>
        <dbReference type="SAM" id="MobiDB-lite"/>
    </source>
</evidence>
<protein>
    <submittedName>
        <fullName evidence="2">Uncharacterized protein</fullName>
    </submittedName>
</protein>